<dbReference type="Pfam" id="PF12777">
    <property type="entry name" value="MT"/>
    <property type="match status" value="1"/>
</dbReference>
<dbReference type="EMBL" id="CAJHNJ030000036">
    <property type="protein sequence ID" value="CAG9128694.1"/>
    <property type="molecule type" value="Genomic_DNA"/>
</dbReference>
<dbReference type="Proteomes" id="UP000653454">
    <property type="component" value="Unassembled WGS sequence"/>
</dbReference>
<evidence type="ECO:0000259" key="15">
    <source>
        <dbReference type="Pfam" id="PF12777"/>
    </source>
</evidence>
<dbReference type="InterPro" id="IPR041589">
    <property type="entry name" value="DNAH3_AAA_lid_1"/>
</dbReference>
<keyword evidence="10" id="KW-0505">Motor protein</keyword>
<dbReference type="Gene3D" id="1.10.8.710">
    <property type="match status" value="1"/>
</dbReference>
<dbReference type="Gene3D" id="1.20.920.20">
    <property type="match status" value="1"/>
</dbReference>
<dbReference type="GO" id="GO:0051959">
    <property type="term" value="F:dynein light intermediate chain binding"/>
    <property type="evidence" value="ECO:0007669"/>
    <property type="project" value="InterPro"/>
</dbReference>
<sequence>MAMGKFFKGLAASGAWACFDEFNRIDIEVLSVVAQQVVTIQKAQIARLERFMFEGTDLPLKPSCSVFITMNPGYAGRTELPDNLKALFRPISMMVPDYALIAEISLVSYGFSEARVLAGKITTTFRLSSEQLSAQDHYDFGMRAVKTVILVAGNLIRQMPDADERQIVLRSLRDVNLPKFLADDLLLFNGIISDLFPRVNIPIVDYGIMEHSIKNMLVKRGYDDLPSFVFKIIQLYETTVVRHGLMIVGPAGAGKTKCYEILRDALTAIKGKPGPDGFPFTPVHTHVLNPKSITMGQLYGEFDLQTHEWTDGILSSLVRAGIAVEDMDKRWYVFDGPVDAVWIENMNTVLDDNKKLCLSSGEIMKMTDRQRMIFEVADLAVASPATVSRCGMVYLDTQVVGLPPLVNAWLKSNLPPIAENIRKLMTGLIQTFLYPALEVLRTQCVEIVRSIDSALVLKFLELLDFRLRPLTGKDDRPPPAPPFLALMPKLAPCWVVWSIIWSVGATCDHNGREVFSNFIRTAMDEANMSMLFPKKGRVYDYTLNDGGFTDPTEDGEPAEPFWYHWMEYLEPYVVDPEWQYADIEVPTLDNVRSAAILGYKVLNYNHVLCVGPTGSGKTVTITEKLSRGLHKKFVCDFIMFSARTSANQTQDLIDSKLDRRKRGVYGPPPTKRQVFFIDDLNMPALEVFGAQPPIELLRQFMDFSGWYDRLNIGEFRTLVDVSLVGAMGPPGGGRNPVTMRLLRHFHYIAFTEMEYASKYAIFSVILKSWTAQFNNVSIREDAFLRASLDIFSTLVAELLPTPTKSHYTFNLRDLSKVFQGMLMMEPVAVKSEDDVIRLWYHEHQRVYQDRLASTEDRQWFVNLLENKLKTGFGKKTADVIGDRLMLYGDFMDIGADDRKYVEITDNDELEEMIQRYLEDYNLSTTVPLDLVLFEDAVSHICRISRIMRQPMANALLLGMGGSGRQSLTRLAAFMAELSCVQIEITKAYGQQEWRDDLKMTMMKAGAENRGTVFLFSDAQIKMESYLEDLNNILSSGDVPNIYEPEDLDKIYHSVRHAVMEMNLAATKSNLFSCYQKRVRTNLHVVIVMSPIGEIFRARLRQFPSLVSCCTVDWFSEWPRSALESVAKHYFTHMPELDDTPEPVIDAIVSVGCFAHESVVAASARFLEQLNRRNYVTPMSYLEMLGAYADMFKKKRQAILTESDALKTGLNKLNETEIEVKELQIELAELKPLMEAAAEETRKVIEQIAQDTAIAEEAREQVEKETVIAEAMAKETSLLAEDAQKDLDEAMPALRAAEKALQELNRNDIVEVKAMKKPPAGVVLVIESLCMVFDIKPVKEPGAKFGEKILNYWKPGSLMLSDPTAFLDSLMNFDKESITEDVIKKLKRFVVDPLYKPEKIARVSKACQSLCMWVHAMFKFYHVNKAVAPKKAALDKAMKELSDVQALLDAAKAKMQALLEGIAKLNAYLLEKEEERLKTEEDINQCLARMDRANRYCIL</sequence>
<feature type="domain" description="Dynein heavy chain AAA module D4" evidence="16">
    <location>
        <begin position="928"/>
        <end position="1189"/>
    </location>
</feature>
<dbReference type="FunFam" id="1.20.920.20:FF:000001">
    <property type="entry name" value="dynein heavy chain 2, axonemal"/>
    <property type="match status" value="1"/>
</dbReference>
<dbReference type="PANTHER" id="PTHR22878:SF73">
    <property type="entry name" value="DYNEIN AXONEMAL HEAVY CHAIN 1"/>
    <property type="match status" value="1"/>
</dbReference>
<evidence type="ECO:0000256" key="5">
    <source>
        <dbReference type="ARBA" id="ARBA00022741"/>
    </source>
</evidence>
<protein>
    <submittedName>
        <fullName evidence="19">(diamondback moth) hypothetical protein</fullName>
    </submittedName>
</protein>
<evidence type="ECO:0000259" key="17">
    <source>
        <dbReference type="Pfam" id="PF17852"/>
    </source>
</evidence>
<comment type="caution">
    <text evidence="19">The sequence shown here is derived from an EMBL/GenBank/DDBJ whole genome shotgun (WGS) entry which is preliminary data.</text>
</comment>
<evidence type="ECO:0000256" key="10">
    <source>
        <dbReference type="ARBA" id="ARBA00023175"/>
    </source>
</evidence>
<dbReference type="GO" id="GO:0030286">
    <property type="term" value="C:dynein complex"/>
    <property type="evidence" value="ECO:0007669"/>
    <property type="project" value="UniProtKB-KW"/>
</dbReference>
<keyword evidence="12" id="KW-0966">Cell projection</keyword>
<dbReference type="Pfam" id="PF12775">
    <property type="entry name" value="AAA_7"/>
    <property type="match status" value="1"/>
</dbReference>
<dbReference type="Gene3D" id="3.40.50.300">
    <property type="entry name" value="P-loop containing nucleotide triphosphate hydrolases"/>
    <property type="match status" value="3"/>
</dbReference>
<evidence type="ECO:0000256" key="7">
    <source>
        <dbReference type="ARBA" id="ARBA00023017"/>
    </source>
</evidence>
<dbReference type="Pfam" id="PF17857">
    <property type="entry name" value="AAA_lid_1"/>
    <property type="match status" value="1"/>
</dbReference>
<dbReference type="GO" id="GO:0007018">
    <property type="term" value="P:microtubule-based movement"/>
    <property type="evidence" value="ECO:0007669"/>
    <property type="project" value="InterPro"/>
</dbReference>
<evidence type="ECO:0000256" key="11">
    <source>
        <dbReference type="ARBA" id="ARBA00023212"/>
    </source>
</evidence>
<keyword evidence="5" id="KW-0547">Nucleotide-binding</keyword>
<proteinExistence type="inferred from homology"/>
<dbReference type="GO" id="GO:0005930">
    <property type="term" value="C:axoneme"/>
    <property type="evidence" value="ECO:0007669"/>
    <property type="project" value="UniProtKB-SubCell"/>
</dbReference>
<dbReference type="PANTHER" id="PTHR22878">
    <property type="entry name" value="DYNEIN HEAVY CHAIN 6, AXONEMAL-LIKE-RELATED"/>
    <property type="match status" value="1"/>
</dbReference>
<evidence type="ECO:0000259" key="16">
    <source>
        <dbReference type="Pfam" id="PF12780"/>
    </source>
</evidence>
<dbReference type="InterPro" id="IPR024317">
    <property type="entry name" value="Dynein_heavy_chain_D4_dom"/>
</dbReference>
<evidence type="ECO:0000313" key="19">
    <source>
        <dbReference type="EMBL" id="CAG9128694.1"/>
    </source>
</evidence>
<dbReference type="FunFam" id="3.40.50.300:FF:000353">
    <property type="entry name" value="Dynein axonemal heavy chain 1"/>
    <property type="match status" value="1"/>
</dbReference>
<keyword evidence="11" id="KW-0206">Cytoskeleton</keyword>
<evidence type="ECO:0000256" key="4">
    <source>
        <dbReference type="ARBA" id="ARBA00022701"/>
    </source>
</evidence>
<dbReference type="GO" id="GO:0005874">
    <property type="term" value="C:microtubule"/>
    <property type="evidence" value="ECO:0007669"/>
    <property type="project" value="UniProtKB-KW"/>
</dbReference>
<organism evidence="19 20">
    <name type="scientific">Plutella xylostella</name>
    <name type="common">Diamondback moth</name>
    <name type="synonym">Plutella maculipennis</name>
    <dbReference type="NCBI Taxonomy" id="51655"/>
    <lineage>
        <taxon>Eukaryota</taxon>
        <taxon>Metazoa</taxon>
        <taxon>Ecdysozoa</taxon>
        <taxon>Arthropoda</taxon>
        <taxon>Hexapoda</taxon>
        <taxon>Insecta</taxon>
        <taxon>Pterygota</taxon>
        <taxon>Neoptera</taxon>
        <taxon>Endopterygota</taxon>
        <taxon>Lepidoptera</taxon>
        <taxon>Glossata</taxon>
        <taxon>Ditrysia</taxon>
        <taxon>Yponomeutoidea</taxon>
        <taxon>Plutellidae</taxon>
        <taxon>Plutella</taxon>
    </lineage>
</organism>
<reference evidence="19" key="1">
    <citation type="submission" date="2020-11" db="EMBL/GenBank/DDBJ databases">
        <authorList>
            <person name="Whiteford S."/>
        </authorList>
    </citation>
    <scope>NUCLEOTIDE SEQUENCE</scope>
</reference>
<evidence type="ECO:0000256" key="3">
    <source>
        <dbReference type="ARBA" id="ARBA00022490"/>
    </source>
</evidence>
<dbReference type="Pfam" id="PF12780">
    <property type="entry name" value="AAA_8"/>
    <property type="match status" value="1"/>
</dbReference>
<dbReference type="FunFam" id="1.20.920.30:FF:000005">
    <property type="entry name" value="Dynein, axonemal, heavy chain 2"/>
    <property type="match status" value="1"/>
</dbReference>
<evidence type="ECO:0000256" key="13">
    <source>
        <dbReference type="SAM" id="Coils"/>
    </source>
</evidence>
<evidence type="ECO:0000259" key="14">
    <source>
        <dbReference type="Pfam" id="PF12774"/>
    </source>
</evidence>
<evidence type="ECO:0000256" key="8">
    <source>
        <dbReference type="ARBA" id="ARBA00023054"/>
    </source>
</evidence>
<dbReference type="Pfam" id="PF17852">
    <property type="entry name" value="Dynein_AAA_lid"/>
    <property type="match status" value="1"/>
</dbReference>
<feature type="domain" description="Dynein heavy chain AAA 5 extension" evidence="17">
    <location>
        <begin position="427"/>
        <end position="544"/>
    </location>
</feature>
<keyword evidence="20" id="KW-1185">Reference proteome</keyword>
<accession>A0A8S4FLA2</accession>
<dbReference type="FunFam" id="1.10.8.710:FF:000004">
    <property type="entry name" value="Dynein axonemal heavy chain 6"/>
    <property type="match status" value="1"/>
</dbReference>
<dbReference type="Gene3D" id="1.10.472.130">
    <property type="match status" value="1"/>
</dbReference>
<feature type="domain" description="Dynein heavy chain coiled coil stalk" evidence="15">
    <location>
        <begin position="1205"/>
        <end position="1494"/>
    </location>
</feature>
<dbReference type="InterPro" id="IPR024743">
    <property type="entry name" value="Dynein_HC_stalk"/>
</dbReference>
<evidence type="ECO:0000256" key="6">
    <source>
        <dbReference type="ARBA" id="ARBA00022840"/>
    </source>
</evidence>
<comment type="subcellular location">
    <subcellularLocation>
        <location evidence="1">Cytoplasm</location>
        <location evidence="1">Cytoskeleton</location>
        <location evidence="1">Cilium axoneme</location>
    </subcellularLocation>
</comment>
<feature type="domain" description="Dynein heavy chain 3 AAA+ lid" evidence="18">
    <location>
        <begin position="786"/>
        <end position="884"/>
    </location>
</feature>
<dbReference type="GO" id="GO:0005524">
    <property type="term" value="F:ATP binding"/>
    <property type="evidence" value="ECO:0007669"/>
    <property type="project" value="UniProtKB-KW"/>
</dbReference>
<keyword evidence="6" id="KW-0067">ATP-binding</keyword>
<keyword evidence="4" id="KW-0493">Microtubule</keyword>
<dbReference type="InterPro" id="IPR035699">
    <property type="entry name" value="AAA_6"/>
</dbReference>
<feature type="domain" description="Dynein heavy chain hydrolytic ATP-binding dynein motor region" evidence="14">
    <location>
        <begin position="2"/>
        <end position="256"/>
    </location>
</feature>
<dbReference type="GO" id="GO:0045505">
    <property type="term" value="F:dynein intermediate chain binding"/>
    <property type="evidence" value="ECO:0007669"/>
    <property type="project" value="InterPro"/>
</dbReference>
<dbReference type="SUPFAM" id="SSF52540">
    <property type="entry name" value="P-loop containing nucleoside triphosphate hydrolases"/>
    <property type="match status" value="4"/>
</dbReference>
<name>A0A8S4FLA2_PLUXY</name>
<evidence type="ECO:0000259" key="18">
    <source>
        <dbReference type="Pfam" id="PF17857"/>
    </source>
</evidence>
<evidence type="ECO:0000313" key="20">
    <source>
        <dbReference type="Proteomes" id="UP000653454"/>
    </source>
</evidence>
<dbReference type="InterPro" id="IPR026983">
    <property type="entry name" value="DHC"/>
</dbReference>
<feature type="coiled-coil region" evidence="13">
    <location>
        <begin position="1205"/>
        <end position="1306"/>
    </location>
</feature>
<comment type="similarity">
    <text evidence="2">Belongs to the dynein heavy chain family.</text>
</comment>
<evidence type="ECO:0000256" key="9">
    <source>
        <dbReference type="ARBA" id="ARBA00023069"/>
    </source>
</evidence>
<dbReference type="Gene3D" id="1.20.920.30">
    <property type="match status" value="1"/>
</dbReference>
<dbReference type="Pfam" id="PF12774">
    <property type="entry name" value="AAA_6"/>
    <property type="match status" value="1"/>
</dbReference>
<keyword evidence="8 13" id="KW-0175">Coiled coil</keyword>
<keyword evidence="9" id="KW-0969">Cilium</keyword>
<keyword evidence="7" id="KW-0243">Dynein</keyword>
<dbReference type="FunFam" id="3.40.50.300:FF:002141">
    <property type="entry name" value="Dynein heavy chain"/>
    <property type="match status" value="1"/>
</dbReference>
<evidence type="ECO:0000256" key="12">
    <source>
        <dbReference type="ARBA" id="ARBA00023273"/>
    </source>
</evidence>
<evidence type="ECO:0000256" key="1">
    <source>
        <dbReference type="ARBA" id="ARBA00004430"/>
    </source>
</evidence>
<dbReference type="InterPro" id="IPR027417">
    <property type="entry name" value="P-loop_NTPase"/>
</dbReference>
<dbReference type="InterPro" id="IPR041466">
    <property type="entry name" value="Dynein_AAA5_ext"/>
</dbReference>
<feature type="coiled-coil region" evidence="13">
    <location>
        <begin position="1433"/>
        <end position="1489"/>
    </location>
</feature>
<keyword evidence="3" id="KW-0963">Cytoplasm</keyword>
<evidence type="ECO:0000256" key="2">
    <source>
        <dbReference type="ARBA" id="ARBA00008887"/>
    </source>
</evidence>
<dbReference type="InterPro" id="IPR043157">
    <property type="entry name" value="Dynein_AAA1S"/>
</dbReference>
<gene>
    <name evidence="19" type="ORF">PLXY2_LOCUS9281</name>
</gene>